<organism evidence="1 2">
    <name type="scientific">Arthrobacter subterraneus</name>
    <dbReference type="NCBI Taxonomy" id="335973"/>
    <lineage>
        <taxon>Bacteria</taxon>
        <taxon>Bacillati</taxon>
        <taxon>Actinomycetota</taxon>
        <taxon>Actinomycetes</taxon>
        <taxon>Micrococcales</taxon>
        <taxon>Micrococcaceae</taxon>
        <taxon>Arthrobacter</taxon>
    </lineage>
</organism>
<sequence length="220" mass="24594">MGALLVGSQAAVQIEKSFDQIGAMVASQVRGFDPKTELHAYELFQGKALWKDVPVSLRVKASRLAAKSLHQAGAKFVFRGIDVPALERKYSKPHEPHALALCHALESVQNVINWDYNNEEFALVLADEHHSAPDSRSRFGNLKNGALEGFTKVPLHNFLDTIYFGPSHHSRLLQAADIATFFTNRYMTVEENHPVARTAMASIQTSLMSITRYKYIWSPT</sequence>
<evidence type="ECO:0000313" key="1">
    <source>
        <dbReference type="EMBL" id="SDI71548.1"/>
    </source>
</evidence>
<proteinExistence type="predicted"/>
<protein>
    <submittedName>
        <fullName evidence="1">Uncharacterized protein</fullName>
    </submittedName>
</protein>
<evidence type="ECO:0000313" key="2">
    <source>
        <dbReference type="Proteomes" id="UP000199258"/>
    </source>
</evidence>
<dbReference type="InterPro" id="IPR024524">
    <property type="entry name" value="DUF3800"/>
</dbReference>
<dbReference type="EMBL" id="FNDT01000020">
    <property type="protein sequence ID" value="SDI71548.1"/>
    <property type="molecule type" value="Genomic_DNA"/>
</dbReference>
<dbReference type="STRING" id="335973.SAMN04488693_1202"/>
<dbReference type="Proteomes" id="UP000199258">
    <property type="component" value="Unassembled WGS sequence"/>
</dbReference>
<dbReference type="AlphaFoldDB" id="A0A1G8MU38"/>
<keyword evidence="2" id="KW-1185">Reference proteome</keyword>
<name>A0A1G8MU38_9MICC</name>
<accession>A0A1G8MU38</accession>
<dbReference type="Pfam" id="PF12686">
    <property type="entry name" value="DUF3800"/>
    <property type="match status" value="1"/>
</dbReference>
<reference evidence="1 2" key="1">
    <citation type="submission" date="2016-10" db="EMBL/GenBank/DDBJ databases">
        <authorList>
            <person name="de Groot N.N."/>
        </authorList>
    </citation>
    <scope>NUCLEOTIDE SEQUENCE [LARGE SCALE GENOMIC DNA]</scope>
    <source>
        <strain evidence="1 2">NP_1H</strain>
    </source>
</reference>
<gene>
    <name evidence="1" type="ORF">SAMN04488693_1202</name>
</gene>